<dbReference type="GeneID" id="75272365"/>
<dbReference type="Pfam" id="PF06013">
    <property type="entry name" value="WXG100"/>
    <property type="match status" value="1"/>
</dbReference>
<accession>A0A0H3A004</accession>
<evidence type="ECO:0000256" key="1">
    <source>
        <dbReference type="RuleBase" id="RU362001"/>
    </source>
</evidence>
<dbReference type="KEGG" id="mav:MAV_4831"/>
<dbReference type="Proteomes" id="UP000001574">
    <property type="component" value="Chromosome"/>
</dbReference>
<proteinExistence type="inferred from homology"/>
<gene>
    <name evidence="2" type="ordered locus">MAV_4831</name>
</gene>
<dbReference type="InterPro" id="IPR010310">
    <property type="entry name" value="T7SS_ESAT-6-like"/>
</dbReference>
<dbReference type="RefSeq" id="WP_009979514.1">
    <property type="nucleotide sequence ID" value="NC_008595.1"/>
</dbReference>
<evidence type="ECO:0000313" key="2">
    <source>
        <dbReference type="EMBL" id="ABK67926.1"/>
    </source>
</evidence>
<dbReference type="AlphaFoldDB" id="A0A0H3A004"/>
<dbReference type="EMBL" id="CP000479">
    <property type="protein sequence ID" value="ABK67926.1"/>
    <property type="molecule type" value="Genomic_DNA"/>
</dbReference>
<name>A0A0H3A004_MYCA1</name>
<dbReference type="InterPro" id="IPR036689">
    <property type="entry name" value="ESAT-6-like_sf"/>
</dbReference>
<organism evidence="2 3">
    <name type="scientific">Mycobacterium avium (strain 104)</name>
    <dbReference type="NCBI Taxonomy" id="243243"/>
    <lineage>
        <taxon>Bacteria</taxon>
        <taxon>Bacillati</taxon>
        <taxon>Actinomycetota</taxon>
        <taxon>Actinomycetes</taxon>
        <taxon>Mycobacteriales</taxon>
        <taxon>Mycobacteriaceae</taxon>
        <taxon>Mycobacterium</taxon>
        <taxon>Mycobacterium avium complex (MAC)</taxon>
    </lineage>
</organism>
<dbReference type="NCBIfam" id="TIGR03930">
    <property type="entry name" value="WXG100_ESAT6"/>
    <property type="match status" value="1"/>
</dbReference>
<comment type="similarity">
    <text evidence="1">Belongs to the WXG100 family.</text>
</comment>
<dbReference type="HOGENOM" id="CLU_176959_0_0_11"/>
<protein>
    <recommendedName>
        <fullName evidence="1">ESAT-6-like protein</fullName>
    </recommendedName>
</protein>
<evidence type="ECO:0000313" key="3">
    <source>
        <dbReference type="Proteomes" id="UP000001574"/>
    </source>
</evidence>
<dbReference type="Gene3D" id="1.10.287.1060">
    <property type="entry name" value="ESAT-6-like"/>
    <property type="match status" value="1"/>
</dbReference>
<sequence length="105" mass="11392">MAGHLTMQLEAMASAAHILTNQADGFSSELDSIADDWRNLSSTWQGAAASDFRPAWDEWHQGAKAVATLLSEHSQLLLRSLDLMLDHETIAARAFAALSPTDPES</sequence>
<dbReference type="SUPFAM" id="SSF140453">
    <property type="entry name" value="EsxAB dimer-like"/>
    <property type="match status" value="1"/>
</dbReference>
<reference evidence="2 3" key="1">
    <citation type="submission" date="2006-10" db="EMBL/GenBank/DDBJ databases">
        <authorList>
            <person name="Fleischmann R.D."/>
            <person name="Dodson R.J."/>
            <person name="Haft D.H."/>
            <person name="Merkel J.S."/>
            <person name="Nelson W.C."/>
            <person name="Fraser C.M."/>
        </authorList>
    </citation>
    <scope>NUCLEOTIDE SEQUENCE [LARGE SCALE GENOMIC DNA]</scope>
    <source>
        <strain evidence="2 3">104</strain>
    </source>
</reference>